<feature type="region of interest" description="Disordered" evidence="1">
    <location>
        <begin position="81"/>
        <end position="168"/>
    </location>
</feature>
<feature type="compositionally biased region" description="Basic and acidic residues" evidence="1">
    <location>
        <begin position="42"/>
        <end position="51"/>
    </location>
</feature>
<sequence length="168" mass="18510">MSVASPTVLPRSLLFPNVLPKPPQPYPLPLPARGQRPGGLNSRRDLAREMDDLSDEEDELEGLTLEVKNRGYNFLIPIGRAYTQQEEKNDADEDESADGTDSGEAPSVLDDENDSAEDLDAEMDDMDEVGNITAETADMDADDYPDEEIASDDEEEESDLDEPPLSDH</sequence>
<feature type="compositionally biased region" description="Acidic residues" evidence="1">
    <location>
        <begin position="109"/>
        <end position="128"/>
    </location>
</feature>
<feature type="compositionally biased region" description="Pro residues" evidence="1">
    <location>
        <begin position="19"/>
        <end position="30"/>
    </location>
</feature>
<reference evidence="2 3" key="1">
    <citation type="journal article" date="2012" name="Proc. Natl. Acad. Sci. U.S.A.">
        <title>Comparative genomics of Ceriporiopsis subvermispora and Phanerochaete chrysosporium provide insight into selective ligninolysis.</title>
        <authorList>
            <person name="Fernandez-Fueyo E."/>
            <person name="Ruiz-Duenas F.J."/>
            <person name="Ferreira P."/>
            <person name="Floudas D."/>
            <person name="Hibbett D.S."/>
            <person name="Canessa P."/>
            <person name="Larrondo L.F."/>
            <person name="James T.Y."/>
            <person name="Seelenfreund D."/>
            <person name="Lobos S."/>
            <person name="Polanco R."/>
            <person name="Tello M."/>
            <person name="Honda Y."/>
            <person name="Watanabe T."/>
            <person name="Watanabe T."/>
            <person name="Ryu J.S."/>
            <person name="Kubicek C.P."/>
            <person name="Schmoll M."/>
            <person name="Gaskell J."/>
            <person name="Hammel K.E."/>
            <person name="St John F.J."/>
            <person name="Vanden Wymelenberg A."/>
            <person name="Sabat G."/>
            <person name="Splinter BonDurant S."/>
            <person name="Syed K."/>
            <person name="Yadav J.S."/>
            <person name="Doddapaneni H."/>
            <person name="Subramanian V."/>
            <person name="Lavin J.L."/>
            <person name="Oguiza J.A."/>
            <person name="Perez G."/>
            <person name="Pisabarro A.G."/>
            <person name="Ramirez L."/>
            <person name="Santoyo F."/>
            <person name="Master E."/>
            <person name="Coutinho P.M."/>
            <person name="Henrissat B."/>
            <person name="Lombard V."/>
            <person name="Magnuson J.K."/>
            <person name="Kuees U."/>
            <person name="Hori C."/>
            <person name="Igarashi K."/>
            <person name="Samejima M."/>
            <person name="Held B.W."/>
            <person name="Barry K.W."/>
            <person name="LaButti K.M."/>
            <person name="Lapidus A."/>
            <person name="Lindquist E.A."/>
            <person name="Lucas S.M."/>
            <person name="Riley R."/>
            <person name="Salamov A.A."/>
            <person name="Hoffmeister D."/>
            <person name="Schwenk D."/>
            <person name="Hadar Y."/>
            <person name="Yarden O."/>
            <person name="de Vries R.P."/>
            <person name="Wiebenga A."/>
            <person name="Stenlid J."/>
            <person name="Eastwood D."/>
            <person name="Grigoriev I.V."/>
            <person name="Berka R.M."/>
            <person name="Blanchette R.A."/>
            <person name="Kersten P."/>
            <person name="Martinez A.T."/>
            <person name="Vicuna R."/>
            <person name="Cullen D."/>
        </authorList>
    </citation>
    <scope>NUCLEOTIDE SEQUENCE [LARGE SCALE GENOMIC DNA]</scope>
    <source>
        <strain evidence="2 3">B</strain>
    </source>
</reference>
<proteinExistence type="predicted"/>
<feature type="compositionally biased region" description="Acidic residues" evidence="1">
    <location>
        <begin position="137"/>
        <end position="168"/>
    </location>
</feature>
<evidence type="ECO:0000256" key="1">
    <source>
        <dbReference type="SAM" id="MobiDB-lite"/>
    </source>
</evidence>
<dbReference type="OrthoDB" id="3267661at2759"/>
<feature type="compositionally biased region" description="Acidic residues" evidence="1">
    <location>
        <begin position="89"/>
        <end position="98"/>
    </location>
</feature>
<dbReference type="STRING" id="914234.M2RI99"/>
<dbReference type="EMBL" id="KB445795">
    <property type="protein sequence ID" value="EMD38207.1"/>
    <property type="molecule type" value="Genomic_DNA"/>
</dbReference>
<protein>
    <submittedName>
        <fullName evidence="2">Uncharacterized protein</fullName>
    </submittedName>
</protein>
<name>M2RI99_CERS8</name>
<feature type="region of interest" description="Disordered" evidence="1">
    <location>
        <begin position="1"/>
        <end position="59"/>
    </location>
</feature>
<keyword evidence="3" id="KW-1185">Reference proteome</keyword>
<evidence type="ECO:0000313" key="3">
    <source>
        <dbReference type="Proteomes" id="UP000016930"/>
    </source>
</evidence>
<dbReference type="Proteomes" id="UP000016930">
    <property type="component" value="Unassembled WGS sequence"/>
</dbReference>
<evidence type="ECO:0000313" key="2">
    <source>
        <dbReference type="EMBL" id="EMD38207.1"/>
    </source>
</evidence>
<accession>M2RI99</accession>
<gene>
    <name evidence="2" type="ORF">CERSUDRAFT_113356</name>
</gene>
<organism evidence="2 3">
    <name type="scientific">Ceriporiopsis subvermispora (strain B)</name>
    <name type="common">White-rot fungus</name>
    <name type="synonym">Gelatoporia subvermispora</name>
    <dbReference type="NCBI Taxonomy" id="914234"/>
    <lineage>
        <taxon>Eukaryota</taxon>
        <taxon>Fungi</taxon>
        <taxon>Dikarya</taxon>
        <taxon>Basidiomycota</taxon>
        <taxon>Agaricomycotina</taxon>
        <taxon>Agaricomycetes</taxon>
        <taxon>Polyporales</taxon>
        <taxon>Gelatoporiaceae</taxon>
        <taxon>Gelatoporia</taxon>
    </lineage>
</organism>
<dbReference type="AlphaFoldDB" id="M2RI99"/>
<dbReference type="HOGENOM" id="CLU_116811_0_0_1"/>